<dbReference type="PANTHER" id="PTHR37177:SF4">
    <property type="entry name" value="PROTEIN PSY1"/>
    <property type="match status" value="1"/>
</dbReference>
<protein>
    <submittedName>
        <fullName evidence="3">Uncharacterized protein</fullName>
    </submittedName>
</protein>
<keyword evidence="2" id="KW-0472">Membrane</keyword>
<evidence type="ECO:0000313" key="3">
    <source>
        <dbReference type="EMBL" id="PIA32298.1"/>
    </source>
</evidence>
<dbReference type="OrthoDB" id="1877702at2759"/>
<organism evidence="3 4">
    <name type="scientific">Aquilegia coerulea</name>
    <name type="common">Rocky mountain columbine</name>
    <dbReference type="NCBI Taxonomy" id="218851"/>
    <lineage>
        <taxon>Eukaryota</taxon>
        <taxon>Viridiplantae</taxon>
        <taxon>Streptophyta</taxon>
        <taxon>Embryophyta</taxon>
        <taxon>Tracheophyta</taxon>
        <taxon>Spermatophyta</taxon>
        <taxon>Magnoliopsida</taxon>
        <taxon>Ranunculales</taxon>
        <taxon>Ranunculaceae</taxon>
        <taxon>Thalictroideae</taxon>
        <taxon>Aquilegia</taxon>
    </lineage>
</organism>
<feature type="transmembrane region" description="Helical" evidence="2">
    <location>
        <begin position="20"/>
        <end position="38"/>
    </location>
</feature>
<dbReference type="AlphaFoldDB" id="A0A2G5CM35"/>
<name>A0A2G5CM35_AQUCA</name>
<dbReference type="InParanoid" id="A0A2G5CM35"/>
<keyword evidence="2" id="KW-1133">Transmembrane helix</keyword>
<evidence type="ECO:0000256" key="1">
    <source>
        <dbReference type="SAM" id="MobiDB-lite"/>
    </source>
</evidence>
<evidence type="ECO:0000313" key="4">
    <source>
        <dbReference type="Proteomes" id="UP000230069"/>
    </source>
</evidence>
<keyword evidence="2" id="KW-0812">Transmembrane</keyword>
<gene>
    <name evidence="3" type="ORF">AQUCO_04500120v1</name>
</gene>
<evidence type="ECO:0000256" key="2">
    <source>
        <dbReference type="SAM" id="Phobius"/>
    </source>
</evidence>
<reference evidence="3 4" key="1">
    <citation type="submission" date="2017-09" db="EMBL/GenBank/DDBJ databases">
        <title>WGS assembly of Aquilegia coerulea Goldsmith.</title>
        <authorList>
            <person name="Hodges S."/>
            <person name="Kramer E."/>
            <person name="Nordborg M."/>
            <person name="Tomkins J."/>
            <person name="Borevitz J."/>
            <person name="Derieg N."/>
            <person name="Yan J."/>
            <person name="Mihaltcheva S."/>
            <person name="Hayes R.D."/>
            <person name="Rokhsar D."/>
        </authorList>
    </citation>
    <scope>NUCLEOTIDE SEQUENCE [LARGE SCALE GENOMIC DNA]</scope>
    <source>
        <strain evidence="4">cv. Goldsmith</strain>
    </source>
</reference>
<dbReference type="EMBL" id="KZ305062">
    <property type="protein sequence ID" value="PIA32298.1"/>
    <property type="molecule type" value="Genomic_DNA"/>
</dbReference>
<dbReference type="Proteomes" id="UP000230069">
    <property type="component" value="Unassembled WGS sequence"/>
</dbReference>
<dbReference type="InterPro" id="IPR034430">
    <property type="entry name" value="PSY"/>
</dbReference>
<dbReference type="PANTHER" id="PTHR37177">
    <property type="entry name" value="PROTEIN PSY1"/>
    <property type="match status" value="1"/>
</dbReference>
<feature type="region of interest" description="Disordered" evidence="1">
    <location>
        <begin position="69"/>
        <end position="98"/>
    </location>
</feature>
<accession>A0A2G5CM35</accession>
<keyword evidence="4" id="KW-1185">Reference proteome</keyword>
<sequence length="98" mass="10668">MLVRERKGERNMERICGRRLWLWSLVFGLGLLLCSATSRNSILLQGNEAVEVEVEVGESGGRTLKAVVDDYDDPSANKGHDPKNKGGGSVGRTNGDKP</sequence>
<proteinExistence type="predicted"/>